<feature type="domain" description="ETF-QO/FixX C-terminal" evidence="15">
    <location>
        <begin position="441"/>
        <end position="542"/>
    </location>
</feature>
<comment type="function">
    <text evidence="2 14">Accepts electrons from ETF and reduces ubiquinone.</text>
</comment>
<dbReference type="InterPro" id="IPR040156">
    <property type="entry name" value="ETF-QO"/>
</dbReference>
<evidence type="ECO:0000256" key="14">
    <source>
        <dbReference type="RuleBase" id="RU366068"/>
    </source>
</evidence>
<comment type="caution">
    <text evidence="17">The sequence shown here is derived from an EMBL/GenBank/DDBJ whole genome shotgun (WGS) entry which is preliminary data.</text>
</comment>
<dbReference type="Pfam" id="PF13450">
    <property type="entry name" value="NAD_binding_8"/>
    <property type="match status" value="1"/>
</dbReference>
<accession>A0A495WFS4</accession>
<dbReference type="Proteomes" id="UP000270626">
    <property type="component" value="Unassembled WGS sequence"/>
</dbReference>
<keyword evidence="10 14" id="KW-0408">Iron</keyword>
<dbReference type="Pfam" id="PF05187">
    <property type="entry name" value="Fer4_ETF_QO"/>
    <property type="match status" value="1"/>
</dbReference>
<dbReference type="InterPro" id="IPR049398">
    <property type="entry name" value="ETF-QO/FixC_UQ-bd"/>
</dbReference>
<evidence type="ECO:0000256" key="6">
    <source>
        <dbReference type="ARBA" id="ARBA00022723"/>
    </source>
</evidence>
<keyword evidence="8 14" id="KW-0249">Electron transport</keyword>
<keyword evidence="7 14" id="KW-0274">FAD</keyword>
<dbReference type="SUPFAM" id="SSF54862">
    <property type="entry name" value="4Fe-4S ferredoxins"/>
    <property type="match status" value="1"/>
</dbReference>
<comment type="catalytic activity">
    <reaction evidence="13 14">
        <text>a ubiquinone + reduced [electron-transfer flavoprotein] = a ubiquinol + oxidized [electron-transfer flavoprotein] + H(+)</text>
        <dbReference type="Rhea" id="RHEA:24052"/>
        <dbReference type="Rhea" id="RHEA-COMP:9565"/>
        <dbReference type="Rhea" id="RHEA-COMP:9566"/>
        <dbReference type="Rhea" id="RHEA-COMP:10685"/>
        <dbReference type="Rhea" id="RHEA-COMP:10686"/>
        <dbReference type="ChEBI" id="CHEBI:15378"/>
        <dbReference type="ChEBI" id="CHEBI:16389"/>
        <dbReference type="ChEBI" id="CHEBI:17976"/>
        <dbReference type="ChEBI" id="CHEBI:57692"/>
        <dbReference type="ChEBI" id="CHEBI:58307"/>
        <dbReference type="EC" id="1.5.5.1"/>
    </reaction>
</comment>
<dbReference type="Gene3D" id="3.30.9.90">
    <property type="match status" value="1"/>
</dbReference>
<dbReference type="GO" id="GO:0051539">
    <property type="term" value="F:4 iron, 4 sulfur cluster binding"/>
    <property type="evidence" value="ECO:0007669"/>
    <property type="project" value="UniProtKB-UniRule"/>
</dbReference>
<evidence type="ECO:0000259" key="16">
    <source>
        <dbReference type="Pfam" id="PF21162"/>
    </source>
</evidence>
<evidence type="ECO:0000256" key="11">
    <source>
        <dbReference type="ARBA" id="ARBA00023014"/>
    </source>
</evidence>
<dbReference type="OrthoDB" id="9766632at2"/>
<sequence length="545" mass="59582">MRTDRDAMEYDVVIVGGGPSGLTAAIRIKQQAAKAGREISVCLLEKGSEIGAHILSGAVIETRALAELFPDWQERGAPLNTPAAEDRFLFLTEGGSFKLPTPPQMANHGNYIVSLGNFCRWLGEQAEALGVEIYPGFAAAEVLYHEDGSVKGVATGDLGIGKDGQPGHNFQPGMELHARQTIFAEGCRGSLTRELFERFDLRDGADPQTYGIGIKELWEIDPARHQPGLIVHSVGWPLAADTYGGSFLYHLENNLVAVGFVVGLDYKNPWLSPFEEFQRYKTHPAIRGFFEGGRRISYGARALSEGGFQSLPRLTFPGGLLIGDTAGFLNVPKIKGTHMAMQSALLAADAVCELLAAETPAAEAGAYPAQLRKSWLWDELHRVRNIRPAFRWGLFGGLAYGALDTFVLRGKAPWTLGHHDDHTQLGEKSAYPRIDYPKPDGKLSFDRLSSVFLSATNHEENQPSHLRLKDEAVPVSVNYARYGAPETRYCPAGVYEILGEEEGAPRLQINAQNCLHCKTCDIKDPTQNIVWTVPEGGGGPNYPNM</sequence>
<dbReference type="PANTHER" id="PTHR10617">
    <property type="entry name" value="ELECTRON TRANSFER FLAVOPROTEIN-UBIQUINONE OXIDOREDUCTASE"/>
    <property type="match status" value="1"/>
</dbReference>
<feature type="domain" description="ETF-QO/FixC ubiquinone-binding" evidence="16">
    <location>
        <begin position="210"/>
        <end position="303"/>
    </location>
</feature>
<evidence type="ECO:0000256" key="4">
    <source>
        <dbReference type="ARBA" id="ARBA00022485"/>
    </source>
</evidence>
<protein>
    <recommendedName>
        <fullName evidence="14">Electron transfer flavoprotein-ubiquinone oxidoreductase</fullName>
        <shortName evidence="14">ETF-QO</shortName>
        <ecNumber evidence="14">1.5.5.1</ecNumber>
    </recommendedName>
</protein>
<keyword evidence="12 14" id="KW-0830">Ubiquinone</keyword>
<keyword evidence="18" id="KW-1185">Reference proteome</keyword>
<comment type="cofactor">
    <cofactor evidence="14">
        <name>[4Fe-4S] cluster</name>
        <dbReference type="ChEBI" id="CHEBI:49883"/>
    </cofactor>
    <text evidence="14">Binds 1 [4Fe-4S] cluster.</text>
</comment>
<dbReference type="InterPro" id="IPR036188">
    <property type="entry name" value="FAD/NAD-bd_sf"/>
</dbReference>
<keyword evidence="6 14" id="KW-0479">Metal-binding</keyword>
<evidence type="ECO:0000313" key="18">
    <source>
        <dbReference type="Proteomes" id="UP000270626"/>
    </source>
</evidence>
<reference evidence="17 18" key="1">
    <citation type="submission" date="2018-10" db="EMBL/GenBank/DDBJ databases">
        <title>Genomic Encyclopedia of Type Strains, Phase IV (KMG-IV): sequencing the most valuable type-strain genomes for metagenomic binning, comparative biology and taxonomic classification.</title>
        <authorList>
            <person name="Goeker M."/>
        </authorList>
    </citation>
    <scope>NUCLEOTIDE SEQUENCE [LARGE SCALE GENOMIC DNA]</scope>
    <source>
        <strain evidence="17 18">DSM 23841</strain>
    </source>
</reference>
<dbReference type="Gene3D" id="3.30.70.20">
    <property type="match status" value="1"/>
</dbReference>
<evidence type="ECO:0000256" key="12">
    <source>
        <dbReference type="ARBA" id="ARBA00023075"/>
    </source>
</evidence>
<dbReference type="FunFam" id="3.30.70.20:FF:000012">
    <property type="entry name" value="Electron transfer flavoprotein-ubiquinone oxidoreductase, mitochondrial"/>
    <property type="match status" value="1"/>
</dbReference>
<evidence type="ECO:0000256" key="5">
    <source>
        <dbReference type="ARBA" id="ARBA00022630"/>
    </source>
</evidence>
<name>A0A495WFS4_9RHOO</name>
<organism evidence="17 18">
    <name type="scientific">Azonexus fungiphilus</name>
    <dbReference type="NCBI Taxonomy" id="146940"/>
    <lineage>
        <taxon>Bacteria</taxon>
        <taxon>Pseudomonadati</taxon>
        <taxon>Pseudomonadota</taxon>
        <taxon>Betaproteobacteria</taxon>
        <taxon>Rhodocyclales</taxon>
        <taxon>Azonexaceae</taxon>
        <taxon>Azonexus</taxon>
    </lineage>
</organism>
<dbReference type="InterPro" id="IPR007859">
    <property type="entry name" value="ETF-QO/FixX_C"/>
</dbReference>
<proteinExistence type="predicted"/>
<evidence type="ECO:0000256" key="7">
    <source>
        <dbReference type="ARBA" id="ARBA00022827"/>
    </source>
</evidence>
<evidence type="ECO:0000256" key="13">
    <source>
        <dbReference type="ARBA" id="ARBA00052682"/>
    </source>
</evidence>
<keyword evidence="9 14" id="KW-0560">Oxidoreductase</keyword>
<dbReference type="SUPFAM" id="SSF51905">
    <property type="entry name" value="FAD/NAD(P)-binding domain"/>
    <property type="match status" value="1"/>
</dbReference>
<keyword evidence="5 14" id="KW-0285">Flavoprotein</keyword>
<dbReference type="EC" id="1.5.5.1" evidence="14"/>
<evidence type="ECO:0000256" key="1">
    <source>
        <dbReference type="ARBA" id="ARBA00001974"/>
    </source>
</evidence>
<keyword evidence="11 14" id="KW-0411">Iron-sulfur</keyword>
<evidence type="ECO:0000259" key="15">
    <source>
        <dbReference type="Pfam" id="PF05187"/>
    </source>
</evidence>
<dbReference type="Gene3D" id="3.50.50.60">
    <property type="entry name" value="FAD/NAD(P)-binding domain"/>
    <property type="match status" value="1"/>
</dbReference>
<comment type="cofactor">
    <cofactor evidence="1 14">
        <name>FAD</name>
        <dbReference type="ChEBI" id="CHEBI:57692"/>
    </cofactor>
</comment>
<dbReference type="EMBL" id="RBXP01000014">
    <property type="protein sequence ID" value="RKT58648.1"/>
    <property type="molecule type" value="Genomic_DNA"/>
</dbReference>
<dbReference type="PANTHER" id="PTHR10617:SF107">
    <property type="entry name" value="ELECTRON TRANSFER FLAVOPROTEIN-UBIQUINONE OXIDOREDUCTASE, MITOCHONDRIAL"/>
    <property type="match status" value="1"/>
</dbReference>
<dbReference type="GO" id="GO:0004174">
    <property type="term" value="F:electron-transferring-flavoprotein dehydrogenase activity"/>
    <property type="evidence" value="ECO:0007669"/>
    <property type="project" value="UniProtKB-UniRule"/>
</dbReference>
<evidence type="ECO:0000256" key="9">
    <source>
        <dbReference type="ARBA" id="ARBA00023002"/>
    </source>
</evidence>
<evidence type="ECO:0000256" key="10">
    <source>
        <dbReference type="ARBA" id="ARBA00023004"/>
    </source>
</evidence>
<keyword evidence="4" id="KW-0004">4Fe-4S</keyword>
<dbReference type="RefSeq" id="WP_121458013.1">
    <property type="nucleotide sequence ID" value="NZ_RBXP01000014.1"/>
</dbReference>
<dbReference type="GO" id="GO:0046872">
    <property type="term" value="F:metal ion binding"/>
    <property type="evidence" value="ECO:0007669"/>
    <property type="project" value="UniProtKB-KW"/>
</dbReference>
<evidence type="ECO:0000256" key="3">
    <source>
        <dbReference type="ARBA" id="ARBA00022448"/>
    </source>
</evidence>
<gene>
    <name evidence="17" type="ORF">DFR40_1670</name>
</gene>
<dbReference type="Pfam" id="PF21162">
    <property type="entry name" value="ETFQO_UQ-bd"/>
    <property type="match status" value="1"/>
</dbReference>
<dbReference type="AlphaFoldDB" id="A0A495WFS4"/>
<evidence type="ECO:0000313" key="17">
    <source>
        <dbReference type="EMBL" id="RKT58648.1"/>
    </source>
</evidence>
<dbReference type="SUPFAM" id="SSF54373">
    <property type="entry name" value="FAD-linked reductases, C-terminal domain"/>
    <property type="match status" value="1"/>
</dbReference>
<keyword evidence="3 14" id="KW-0813">Transport</keyword>
<evidence type="ECO:0000256" key="2">
    <source>
        <dbReference type="ARBA" id="ARBA00002819"/>
    </source>
</evidence>
<evidence type="ECO:0000256" key="8">
    <source>
        <dbReference type="ARBA" id="ARBA00022982"/>
    </source>
</evidence>